<keyword evidence="1" id="KW-0812">Transmembrane</keyword>
<keyword evidence="3" id="KW-1185">Reference proteome</keyword>
<dbReference type="EMBL" id="BAAAOS010000005">
    <property type="protein sequence ID" value="GAA1552961.1"/>
    <property type="molecule type" value="Genomic_DNA"/>
</dbReference>
<dbReference type="RefSeq" id="WP_344208912.1">
    <property type="nucleotide sequence ID" value="NZ_BAAAOS010000005.1"/>
</dbReference>
<gene>
    <name evidence="2" type="ORF">GCM10009789_03130</name>
</gene>
<protein>
    <submittedName>
        <fullName evidence="2">Uncharacterized protein</fullName>
    </submittedName>
</protein>
<evidence type="ECO:0000256" key="1">
    <source>
        <dbReference type="SAM" id="Phobius"/>
    </source>
</evidence>
<keyword evidence="1" id="KW-1133">Transmembrane helix</keyword>
<accession>A0ABN2C5R9</accession>
<name>A0ABN2C5R9_9ACTN</name>
<organism evidence="2 3">
    <name type="scientific">Kribbella sancticallisti</name>
    <dbReference type="NCBI Taxonomy" id="460087"/>
    <lineage>
        <taxon>Bacteria</taxon>
        <taxon>Bacillati</taxon>
        <taxon>Actinomycetota</taxon>
        <taxon>Actinomycetes</taxon>
        <taxon>Propionibacteriales</taxon>
        <taxon>Kribbellaceae</taxon>
        <taxon>Kribbella</taxon>
    </lineage>
</organism>
<evidence type="ECO:0000313" key="2">
    <source>
        <dbReference type="EMBL" id="GAA1552961.1"/>
    </source>
</evidence>
<comment type="caution">
    <text evidence="2">The sequence shown here is derived from an EMBL/GenBank/DDBJ whole genome shotgun (WGS) entry which is preliminary data.</text>
</comment>
<feature type="transmembrane region" description="Helical" evidence="1">
    <location>
        <begin position="135"/>
        <end position="152"/>
    </location>
</feature>
<dbReference type="Proteomes" id="UP001500393">
    <property type="component" value="Unassembled WGS sequence"/>
</dbReference>
<reference evidence="2 3" key="1">
    <citation type="journal article" date="2019" name="Int. J. Syst. Evol. Microbiol.">
        <title>The Global Catalogue of Microorganisms (GCM) 10K type strain sequencing project: providing services to taxonomists for standard genome sequencing and annotation.</title>
        <authorList>
            <consortium name="The Broad Institute Genomics Platform"/>
            <consortium name="The Broad Institute Genome Sequencing Center for Infectious Disease"/>
            <person name="Wu L."/>
            <person name="Ma J."/>
        </authorList>
    </citation>
    <scope>NUCLEOTIDE SEQUENCE [LARGE SCALE GENOMIC DNA]</scope>
    <source>
        <strain evidence="2 3">JCM 14969</strain>
    </source>
</reference>
<evidence type="ECO:0000313" key="3">
    <source>
        <dbReference type="Proteomes" id="UP001500393"/>
    </source>
</evidence>
<keyword evidence="1" id="KW-0472">Membrane</keyword>
<sequence>MALSSASLSSSLRDRWLPADDGPYADSATASGDAFAAAVSSWFANATAGPYPCSTATARRGQLASSAGAALAAGRAEAAGALLATALVAYMAGQAFGPGVASPPLGPALAQTALTGVFADLDTATSDRADRMAQAVWALALTTIVVFPPVISPPAPVS</sequence>
<proteinExistence type="predicted"/>